<organism evidence="2 3">
    <name type="scientific">Ancylobacter koreensis</name>
    <dbReference type="NCBI Taxonomy" id="266121"/>
    <lineage>
        <taxon>Bacteria</taxon>
        <taxon>Pseudomonadati</taxon>
        <taxon>Pseudomonadota</taxon>
        <taxon>Alphaproteobacteria</taxon>
        <taxon>Hyphomicrobiales</taxon>
        <taxon>Xanthobacteraceae</taxon>
        <taxon>Ancylobacter</taxon>
    </lineage>
</organism>
<dbReference type="PANTHER" id="PTHR30367">
    <property type="entry name" value="P-HYDROXYBENZOIC ACID EFFLUX PUMP SUBUNIT AAEA-RELATED"/>
    <property type="match status" value="1"/>
</dbReference>
<keyword evidence="3" id="KW-1185">Reference proteome</keyword>
<name>A0ABT0DJF3_9HYPH</name>
<evidence type="ECO:0000313" key="2">
    <source>
        <dbReference type="EMBL" id="MCK0207415.1"/>
    </source>
</evidence>
<dbReference type="Proteomes" id="UP001202867">
    <property type="component" value="Unassembled WGS sequence"/>
</dbReference>
<reference evidence="2 3" key="1">
    <citation type="submission" date="2022-04" db="EMBL/GenBank/DDBJ databases">
        <authorList>
            <person name="Grouzdev D.S."/>
            <person name="Pantiukh K.S."/>
            <person name="Krutkina M.S."/>
        </authorList>
    </citation>
    <scope>NUCLEOTIDE SEQUENCE [LARGE SCALE GENOMIC DNA]</scope>
    <source>
        <strain evidence="2 3">Jip08</strain>
    </source>
</reference>
<dbReference type="SUPFAM" id="SSF111369">
    <property type="entry name" value="HlyD-like secretion proteins"/>
    <property type="match status" value="1"/>
</dbReference>
<dbReference type="InterPro" id="IPR050393">
    <property type="entry name" value="MFP_Efflux_Pump"/>
</dbReference>
<dbReference type="EMBL" id="JALKCG010000001">
    <property type="protein sequence ID" value="MCK0207415.1"/>
    <property type="molecule type" value="Genomic_DNA"/>
</dbReference>
<evidence type="ECO:0000256" key="1">
    <source>
        <dbReference type="SAM" id="Coils"/>
    </source>
</evidence>
<gene>
    <name evidence="2" type="ORF">MWN33_05135</name>
</gene>
<sequence>MLELLLCSVLTILPDYLYRRYAQGKRIGREITLYSVWFELRWGITTCLMLTVALITIIFYNHPSSGNVTAYFRTVPIVPETIGRVAQIEVGVSDHVEKGAVIFRLDDAAQQAAVESARRRIAETEASIVVARTEVAAAEGQIVQAEKALQQARDELDTKAELNRRNADVVSRRELERLQTVVDGRQGTLDAVLAAKEGALLRAQTLLPAQKASAEAALAEAEVALAKTVIRAGVAGRVEQFTLRVGDLVNPLMRPAGVLIPDGAGRERLIAGFGQIEAQVMKVGMVAEATCFSKPFAIIPMVVTSVQDVIAAGQLRASETLVDAQQLAAPGTITVFLEPLYEDGLDGVPPGSSCVANAYSSNHELIASGKVGGLTALYLHGVDAVALVHALLLRIQALILPVQTLVFSGGH</sequence>
<comment type="caution">
    <text evidence="2">The sequence shown here is derived from an EMBL/GenBank/DDBJ whole genome shotgun (WGS) entry which is preliminary data.</text>
</comment>
<protein>
    <submittedName>
        <fullName evidence="2">Biotin/lipoyl-binding protein</fullName>
    </submittedName>
</protein>
<feature type="coiled-coil region" evidence="1">
    <location>
        <begin position="114"/>
        <end position="165"/>
    </location>
</feature>
<accession>A0ABT0DJF3</accession>
<evidence type="ECO:0000313" key="3">
    <source>
        <dbReference type="Proteomes" id="UP001202867"/>
    </source>
</evidence>
<dbReference type="Gene3D" id="1.10.287.470">
    <property type="entry name" value="Helix hairpin bin"/>
    <property type="match status" value="1"/>
</dbReference>
<dbReference type="PANTHER" id="PTHR30367:SF12">
    <property type="entry name" value="P-HYDROXYBENZOIC ACID EFFLUX PUMP SUBUNIT AAEA"/>
    <property type="match status" value="1"/>
</dbReference>
<keyword evidence="1" id="KW-0175">Coiled coil</keyword>
<dbReference type="Gene3D" id="2.40.50.100">
    <property type="match status" value="1"/>
</dbReference>
<dbReference type="RefSeq" id="WP_247199320.1">
    <property type="nucleotide sequence ID" value="NZ_JALKCG010000001.1"/>
</dbReference>
<proteinExistence type="predicted"/>
<reference evidence="3" key="2">
    <citation type="submission" date="2023-07" db="EMBL/GenBank/DDBJ databases">
        <title>Ancylobacter moscoviensis sp. nov., facultatively methylotrophic bacteria from activated sludge and the reclassification of Starkeya novella (Starkey 1934) Kelly et al. 2000 as Ancylobacter novellus comb. nov., Starkeya koreensis Im et al. 2006 as Ancylobacter koreensis comb.nov., Angulomicrobium tetraedrale Vasil'eva et al. 1986 as Ancylobacter tetraedralis comb. nov., Angulomicrobium amanitiforme Fritz et al. 2004 as Ancylobacter amanitiformis comb. nov. and Methylorhabdus multivorans Doronina et al. 1996 as Ancylobacter multivorans comb. nov. and emended description of the genus Ancylobacter.</title>
        <authorList>
            <person name="Doronina N."/>
            <person name="Chemodurova A."/>
            <person name="Grouzdev D."/>
            <person name="Koziaeva V."/>
            <person name="Shi W."/>
            <person name="Wu L."/>
            <person name="Kaparullina E."/>
        </authorList>
    </citation>
    <scope>NUCLEOTIDE SEQUENCE [LARGE SCALE GENOMIC DNA]</scope>
    <source>
        <strain evidence="3">Jip08</strain>
    </source>
</reference>